<accession>A0ABM9Z2H2</accession>
<dbReference type="Proteomes" id="UP000003515">
    <property type="component" value="Unassembled WGS sequence"/>
</dbReference>
<protein>
    <submittedName>
        <fullName evidence="2">Uncharacterized protein</fullName>
    </submittedName>
</protein>
<dbReference type="EMBL" id="ACZV01000004">
    <property type="protein sequence ID" value="EEX93883.1"/>
    <property type="molecule type" value="Genomic_DNA"/>
</dbReference>
<reference evidence="2 3" key="1">
    <citation type="submission" date="2009-10" db="EMBL/GenBank/DDBJ databases">
        <authorList>
            <consortium name="Los Alamos National Laboratory (LANL)"/>
            <consortium name="National Microbial Pathogen Data Resource (NMPDR)"/>
            <person name="Munk A.C."/>
            <person name="Chertkov O."/>
            <person name="Tapia R."/>
            <person name="Green L."/>
            <person name="Rogers Y."/>
            <person name="Detter J.C."/>
            <person name="Bruce D."/>
            <person name="Brettin T.S."/>
            <person name="Colwell R.R."/>
            <person name="Huq A."/>
            <person name="Grim C.J."/>
            <person name="Hasan N.A."/>
            <person name="Bartels D."/>
            <person name="Vonstein V."/>
        </authorList>
    </citation>
    <scope>NUCLEOTIDE SEQUENCE [LARGE SCALE GENOMIC DNA]</scope>
    <source>
        <strain evidence="2 3">CIP 102891</strain>
    </source>
</reference>
<evidence type="ECO:0000313" key="2">
    <source>
        <dbReference type="EMBL" id="EEX93883.1"/>
    </source>
</evidence>
<proteinExistence type="predicted"/>
<gene>
    <name evidence="2" type="ORF">VIA_001041</name>
</gene>
<evidence type="ECO:0000313" key="3">
    <source>
        <dbReference type="Proteomes" id="UP000003515"/>
    </source>
</evidence>
<comment type="caution">
    <text evidence="2">The sequence shown here is derived from an EMBL/GenBank/DDBJ whole genome shotgun (WGS) entry which is preliminary data.</text>
</comment>
<sequence length="44" mass="4868">MRAIADMSSVTQNRAQHKESHNSLRDCCKFGNSSVQTGALFIDI</sequence>
<feature type="region of interest" description="Disordered" evidence="1">
    <location>
        <begin position="1"/>
        <end position="23"/>
    </location>
</feature>
<evidence type="ECO:0000256" key="1">
    <source>
        <dbReference type="SAM" id="MobiDB-lite"/>
    </source>
</evidence>
<keyword evidence="3" id="KW-1185">Reference proteome</keyword>
<name>A0ABM9Z2H2_VIBOR</name>
<organism evidence="2 3">
    <name type="scientific">Vibrio orientalis CIP 102891 = ATCC 33934</name>
    <dbReference type="NCBI Taxonomy" id="675816"/>
    <lineage>
        <taxon>Bacteria</taxon>
        <taxon>Pseudomonadati</taxon>
        <taxon>Pseudomonadota</taxon>
        <taxon>Gammaproteobacteria</taxon>
        <taxon>Vibrionales</taxon>
        <taxon>Vibrionaceae</taxon>
        <taxon>Vibrio</taxon>
        <taxon>Vibrio oreintalis group</taxon>
    </lineage>
</organism>